<reference evidence="1 2" key="1">
    <citation type="submission" date="2013-05" db="EMBL/GenBank/DDBJ databases">
        <title>Draft genome of the parasitic nematode Anyclostoma ceylanicum.</title>
        <authorList>
            <person name="Mitreva M."/>
        </authorList>
    </citation>
    <scope>NUCLEOTIDE SEQUENCE [LARGE SCALE GENOMIC DNA]</scope>
</reference>
<keyword evidence="2" id="KW-1185">Reference proteome</keyword>
<dbReference type="PANTHER" id="PTHR19446">
    <property type="entry name" value="REVERSE TRANSCRIPTASES"/>
    <property type="match status" value="1"/>
</dbReference>
<accession>A0A0D6L5L0</accession>
<dbReference type="Proteomes" id="UP000054495">
    <property type="component" value="Unassembled WGS sequence"/>
</dbReference>
<gene>
    <name evidence="1" type="ORF">ANCCEY_14981</name>
</gene>
<dbReference type="AlphaFoldDB" id="A0A0D6L5L0"/>
<name>A0A0D6L5L0_9BILA</name>
<evidence type="ECO:0000313" key="2">
    <source>
        <dbReference type="Proteomes" id="UP000054495"/>
    </source>
</evidence>
<proteinExistence type="predicted"/>
<dbReference type="EMBL" id="KE126805">
    <property type="protein sequence ID" value="EPB65938.1"/>
    <property type="molecule type" value="Genomic_DNA"/>
</dbReference>
<evidence type="ECO:0000313" key="1">
    <source>
        <dbReference type="EMBL" id="EPB65938.1"/>
    </source>
</evidence>
<organism evidence="1 2">
    <name type="scientific">Ancylostoma ceylanicum</name>
    <dbReference type="NCBI Taxonomy" id="53326"/>
    <lineage>
        <taxon>Eukaryota</taxon>
        <taxon>Metazoa</taxon>
        <taxon>Ecdysozoa</taxon>
        <taxon>Nematoda</taxon>
        <taxon>Chromadorea</taxon>
        <taxon>Rhabditida</taxon>
        <taxon>Rhabditina</taxon>
        <taxon>Rhabditomorpha</taxon>
        <taxon>Strongyloidea</taxon>
        <taxon>Ancylostomatidae</taxon>
        <taxon>Ancylostomatinae</taxon>
        <taxon>Ancylostoma</taxon>
    </lineage>
</organism>
<sequence>MPFQGGWICHPVGSPLRSPTCHQVGEESYSARSRQDSTRTSEESTDSSCEHIYWTPHAIPSECKVPSQWKTSSTVLVYKKGDAQDIGNYRLIWLLSVDYKFFTRVLNRIERTLDKGQSCERAGFRKRFSTIDHTDRHQAYRSMTIVQDASLSHVHRFEESLKHRWDRSSLGSPGQPECTDSTQYVRI</sequence>
<protein>
    <submittedName>
        <fullName evidence="1">Uncharacterized protein</fullName>
    </submittedName>
</protein>